<keyword evidence="3" id="KW-0732">Signal</keyword>
<feature type="region of interest" description="Disordered" evidence="2">
    <location>
        <begin position="261"/>
        <end position="282"/>
    </location>
</feature>
<feature type="coiled-coil region" evidence="1">
    <location>
        <begin position="37"/>
        <end position="131"/>
    </location>
</feature>
<name>A0A157SAX9_9BORD</name>
<dbReference type="InterPro" id="IPR016047">
    <property type="entry name" value="M23ase_b-sheet_dom"/>
</dbReference>
<dbReference type="Pfam" id="PF01551">
    <property type="entry name" value="Peptidase_M23"/>
    <property type="match status" value="1"/>
</dbReference>
<gene>
    <name evidence="5" type="primary">envC</name>
    <name evidence="5" type="ORF">SAMEA3906486_01488</name>
</gene>
<protein>
    <submittedName>
        <fullName evidence="5">Peptidase</fullName>
    </submittedName>
</protein>
<keyword evidence="1" id="KW-0175">Coiled coil</keyword>
<dbReference type="InterPro" id="IPR050570">
    <property type="entry name" value="Cell_wall_metabolism_enzyme"/>
</dbReference>
<feature type="compositionally biased region" description="Low complexity" evidence="2">
    <location>
        <begin position="384"/>
        <end position="399"/>
    </location>
</feature>
<dbReference type="SUPFAM" id="SSF51261">
    <property type="entry name" value="Duplicated hybrid motif"/>
    <property type="match status" value="1"/>
</dbReference>
<dbReference type="PANTHER" id="PTHR21666">
    <property type="entry name" value="PEPTIDASE-RELATED"/>
    <property type="match status" value="1"/>
</dbReference>
<dbReference type="AlphaFoldDB" id="A0A157SAX9"/>
<dbReference type="FunFam" id="2.70.70.10:FF:000003">
    <property type="entry name" value="Murein hydrolase activator EnvC"/>
    <property type="match status" value="1"/>
</dbReference>
<proteinExistence type="predicted"/>
<evidence type="ECO:0000256" key="1">
    <source>
        <dbReference type="SAM" id="Coils"/>
    </source>
</evidence>
<feature type="chain" id="PRO_5007616061" evidence="3">
    <location>
        <begin position="29"/>
        <end position="548"/>
    </location>
</feature>
<dbReference type="STRING" id="288768.SAMEA3906486_01488"/>
<dbReference type="OrthoDB" id="9784703at2"/>
<dbReference type="EMBL" id="FKIF01000002">
    <property type="protein sequence ID" value="SAI67393.1"/>
    <property type="molecule type" value="Genomic_DNA"/>
</dbReference>
<evidence type="ECO:0000259" key="4">
    <source>
        <dbReference type="Pfam" id="PF01551"/>
    </source>
</evidence>
<dbReference type="CDD" id="cd12797">
    <property type="entry name" value="M23_peptidase"/>
    <property type="match status" value="1"/>
</dbReference>
<dbReference type="RefSeq" id="WP_066125194.1">
    <property type="nucleotide sequence ID" value="NZ_FKIF01000002.1"/>
</dbReference>
<evidence type="ECO:0000313" key="6">
    <source>
        <dbReference type="Proteomes" id="UP000076848"/>
    </source>
</evidence>
<dbReference type="GO" id="GO:0004222">
    <property type="term" value="F:metalloendopeptidase activity"/>
    <property type="evidence" value="ECO:0007669"/>
    <property type="project" value="TreeGrafter"/>
</dbReference>
<dbReference type="Gene3D" id="2.70.70.10">
    <property type="entry name" value="Glucose Permease (Domain IIA)"/>
    <property type="match status" value="1"/>
</dbReference>
<evidence type="ECO:0000256" key="2">
    <source>
        <dbReference type="SAM" id="MobiDB-lite"/>
    </source>
</evidence>
<organism evidence="5 6">
    <name type="scientific">Bordetella ansorpii</name>
    <dbReference type="NCBI Taxonomy" id="288768"/>
    <lineage>
        <taxon>Bacteria</taxon>
        <taxon>Pseudomonadati</taxon>
        <taxon>Pseudomonadota</taxon>
        <taxon>Betaproteobacteria</taxon>
        <taxon>Burkholderiales</taxon>
        <taxon>Alcaligenaceae</taxon>
        <taxon>Bordetella</taxon>
    </lineage>
</organism>
<dbReference type="Proteomes" id="UP000076848">
    <property type="component" value="Unassembled WGS sequence"/>
</dbReference>
<feature type="signal peptide" evidence="3">
    <location>
        <begin position="1"/>
        <end position="28"/>
    </location>
</feature>
<sequence length="548" mass="59144">MRLARVGPGFARRAAALALGLVTAAAGAASADLAGRQSEAERRQAALRERIESLQKEIDTREAARKEAADALRQSESAISRINLRLRELDEALHRAETDLASLEKQITAQNEVLEQRRNELSDQLRAQYASGLSPWTALLSGDDPQQLGRNLGYLDYVSRARARAVTAVRTEIDRLAALQSAADARRTEIAGVTEETGKQKAELVAQQKERATVVARLEGQIAAQRAEAGKLDRDDQRLSSLIGNLETAIARQAAEEARRRAEAARKAEEARKEAARRAELARKAEEARRAELARKAEEARKEAARQAEAVRQARNDADRRAAEKARAEAMAEASRVREQAEVAASSAQRNPALVDPDSAGLRPVDGQGHTRLVETPTEPAQRPAPTRQAEAEPAAAPERIGRPERPEREASARPPAGGGNGLRHGLTPPVRGAVQGRFGVGRPDGGVWRGIVLRASEGTPVKAVAPGTVVYADWLRGFGNIIIVDHGQQYLSVYAYNQSLLKRVGDAVTTGDTLATVGATGGQVESGLYFEIRHRGAPVDPAQWLAL</sequence>
<dbReference type="InterPro" id="IPR011055">
    <property type="entry name" value="Dup_hybrid_motif"/>
</dbReference>
<dbReference type="PANTHER" id="PTHR21666:SF270">
    <property type="entry name" value="MUREIN HYDROLASE ACTIVATOR ENVC"/>
    <property type="match status" value="1"/>
</dbReference>
<evidence type="ECO:0000256" key="3">
    <source>
        <dbReference type="SAM" id="SignalP"/>
    </source>
</evidence>
<feature type="region of interest" description="Disordered" evidence="2">
    <location>
        <begin position="298"/>
        <end position="432"/>
    </location>
</feature>
<feature type="compositionally biased region" description="Basic and acidic residues" evidence="2">
    <location>
        <begin position="400"/>
        <end position="412"/>
    </location>
</feature>
<feature type="compositionally biased region" description="Basic and acidic residues" evidence="2">
    <location>
        <begin position="312"/>
        <end position="341"/>
    </location>
</feature>
<feature type="domain" description="M23ase beta-sheet core" evidence="4">
    <location>
        <begin position="449"/>
        <end position="542"/>
    </location>
</feature>
<reference evidence="5 6" key="1">
    <citation type="submission" date="2016-04" db="EMBL/GenBank/DDBJ databases">
        <authorList>
            <consortium name="Pathogen Informatics"/>
        </authorList>
    </citation>
    <scope>NUCLEOTIDE SEQUENCE [LARGE SCALE GENOMIC DNA]</scope>
    <source>
        <strain evidence="5 6">H050680373</strain>
    </source>
</reference>
<evidence type="ECO:0000313" key="5">
    <source>
        <dbReference type="EMBL" id="SAI67393.1"/>
    </source>
</evidence>
<keyword evidence="6" id="KW-1185">Reference proteome</keyword>
<accession>A0A157SAX9</accession>